<dbReference type="PANTHER" id="PTHR33650:SF2">
    <property type="entry name" value="CHLOROPLAST ENVELOPE MEMBRANE PROTEIN"/>
    <property type="match status" value="1"/>
</dbReference>
<feature type="transmembrane region" description="Helical" evidence="9">
    <location>
        <begin position="60"/>
        <end position="79"/>
    </location>
</feature>
<dbReference type="HAMAP" id="MF_01308">
    <property type="entry name" value="CemA_PxcA"/>
    <property type="match status" value="1"/>
</dbReference>
<geneLocation type="plastid" evidence="10"/>
<keyword evidence="7 9" id="KW-0472">Membrane</keyword>
<accession>A0A059STG6</accession>
<comment type="subcellular location">
    <subcellularLocation>
        <location evidence="1">Membrane</location>
        <topology evidence="1">Multi-pass membrane protein</topology>
    </subcellularLocation>
</comment>
<sequence length="278" mass="32567">MKYWNLKRNNQFAFEKVGPIPRSITNTFEKFRKELDPNGESEAIEEFRISRHQTITSVKYILLLFISPVLVNQASKFFIFGPCIDYLWNQEQPKIFLNSSQEERAFAELQRFEEKIHFEVLLNPSEDISYEIIEKRVQLKARELGEYYANESANAVKNILSDIVSILIFILLMVTGQRQIAIVKSFLNEIIYGLSDTAKAFLIILFTDMFVGFHSPHGWEVIIEVILRHLGLPESRDFIFLFISTFPVILDTIFKYWIFRYLNQVSPSAVATYHNMNE</sequence>
<dbReference type="EMBL" id="KJ776832">
    <property type="protein sequence ID" value="AIA20426.1"/>
    <property type="molecule type" value="Genomic_DNA"/>
</dbReference>
<proteinExistence type="inferred from homology"/>
<keyword evidence="10" id="KW-0934">Plastid</keyword>
<dbReference type="EMBL" id="KJ776827">
    <property type="protein sequence ID" value="AIA19381.1"/>
    <property type="molecule type" value="Genomic_DNA"/>
</dbReference>
<feature type="transmembrane region" description="Helical" evidence="9">
    <location>
        <begin position="155"/>
        <end position="174"/>
    </location>
</feature>
<gene>
    <name evidence="10" type="primary">cemA</name>
</gene>
<dbReference type="EMBL" id="KJ776834">
    <property type="protein sequence ID" value="AIA20844.1"/>
    <property type="molecule type" value="Genomic_DNA"/>
</dbReference>
<dbReference type="RefSeq" id="YP_009027516.1">
    <property type="nucleotide sequence ID" value="NC_024050.1"/>
</dbReference>
<dbReference type="EMBL" id="KC904971">
    <property type="protein sequence ID" value="AGQ17063.1"/>
    <property type="molecule type" value="Genomic_DNA"/>
</dbReference>
<dbReference type="EMBL" id="KJ776829">
    <property type="protein sequence ID" value="AIA19799.1"/>
    <property type="molecule type" value="Genomic_DNA"/>
</dbReference>
<dbReference type="EMBL" id="KF515972">
    <property type="protein sequence ID" value="AHB35010.1"/>
    <property type="molecule type" value="Genomic_DNA"/>
</dbReference>
<evidence type="ECO:0000313" key="11">
    <source>
        <dbReference type="EMBL" id="AHB35010.1"/>
    </source>
</evidence>
<dbReference type="PANTHER" id="PTHR33650">
    <property type="entry name" value="CHLOROPLAST ENVELOPE MEMBRANE PROTEIN-RELATED"/>
    <property type="match status" value="1"/>
</dbReference>
<dbReference type="EMBL" id="KJ776828">
    <property type="protein sequence ID" value="AIA19590.1"/>
    <property type="molecule type" value="Genomic_DNA"/>
</dbReference>
<dbReference type="AlphaFoldDB" id="A0A023HRK8"/>
<evidence type="ECO:0000256" key="3">
    <source>
        <dbReference type="ARBA" id="ARBA00022692"/>
    </source>
</evidence>
<evidence type="ECO:0000256" key="8">
    <source>
        <dbReference type="ARBA" id="ARBA00043980"/>
    </source>
</evidence>
<evidence type="ECO:0000256" key="5">
    <source>
        <dbReference type="ARBA" id="ARBA00022989"/>
    </source>
</evidence>
<accession>A0A023HRK8</accession>
<keyword evidence="6" id="KW-0406">Ion transport</keyword>
<name>A0A023HRK8_PYRPE</name>
<keyword evidence="5 9" id="KW-1133">Transmembrane helix</keyword>
<feature type="transmembrane region" description="Helical" evidence="9">
    <location>
        <begin position="238"/>
        <end position="258"/>
    </location>
</feature>
<evidence type="ECO:0000256" key="7">
    <source>
        <dbReference type="ARBA" id="ARBA00023136"/>
    </source>
</evidence>
<evidence type="ECO:0000256" key="1">
    <source>
        <dbReference type="ARBA" id="ARBA00004141"/>
    </source>
</evidence>
<dbReference type="GO" id="GO:0016020">
    <property type="term" value="C:membrane"/>
    <property type="evidence" value="ECO:0007669"/>
    <property type="project" value="UniProtKB-SubCell"/>
</dbReference>
<keyword evidence="2" id="KW-0813">Transport</keyword>
<dbReference type="EMBL" id="KF515973">
    <property type="protein sequence ID" value="AHB35219.1"/>
    <property type="molecule type" value="Genomic_DNA"/>
</dbReference>
<reference evidence="10" key="1">
    <citation type="journal article" date="2014" name="Sci. Rep.">
        <title>Minimally destructive sampling of type specimens of Pyropia (Bangiales, Rhodophyta) recovers complete plastid and mitochondrial genomes.</title>
        <authorList>
            <person name="Hughey J.R."/>
            <person name="Gabrielson P.W."/>
            <person name="Rohmer L."/>
            <person name="Tortolani J."/>
            <person name="Silva M."/>
            <person name="Miller K.A."/>
            <person name="Young J.D."/>
            <person name="Martell C."/>
            <person name="Ruediger E."/>
        </authorList>
    </citation>
    <scope>NUCLEOTIDE SEQUENCE</scope>
    <source>
        <strain evidence="10">LD 13037</strain>
    </source>
</reference>
<keyword evidence="3 9" id="KW-0812">Transmembrane</keyword>
<dbReference type="EMBL" id="KJ776835">
    <property type="protein sequence ID" value="AIA21053.1"/>
    <property type="molecule type" value="Genomic_DNA"/>
</dbReference>
<keyword evidence="4" id="KW-0375">Hydrogen ion transport</keyword>
<evidence type="ECO:0000256" key="9">
    <source>
        <dbReference type="SAM" id="Phobius"/>
    </source>
</evidence>
<protein>
    <submittedName>
        <fullName evidence="10">Chloroplast envelope membrane protein</fullName>
    </submittedName>
</protein>
<comment type="similarity">
    <text evidence="8">Belongs to the CemA family.</text>
</comment>
<organism evidence="10">
    <name type="scientific">Pyropia perforata</name>
    <name type="common">Red alga</name>
    <name type="synonym">Porphyra perforata</name>
    <dbReference type="NCBI Taxonomy" id="182771"/>
    <lineage>
        <taxon>Eukaryota</taxon>
        <taxon>Rhodophyta</taxon>
        <taxon>Bangiophyceae</taxon>
        <taxon>Bangiales</taxon>
        <taxon>Bangiaceae</taxon>
        <taxon>Pyropia</taxon>
    </lineage>
</organism>
<dbReference type="EMBL" id="KJ776830">
    <property type="protein sequence ID" value="AIA20008.1"/>
    <property type="molecule type" value="Genomic_DNA"/>
</dbReference>
<dbReference type="EMBL" id="KJ776833">
    <property type="protein sequence ID" value="AIA20635.1"/>
    <property type="molecule type" value="Genomic_DNA"/>
</dbReference>
<dbReference type="InterPro" id="IPR004282">
    <property type="entry name" value="CemA"/>
</dbReference>
<dbReference type="Pfam" id="PF03040">
    <property type="entry name" value="CemA"/>
    <property type="match status" value="1"/>
</dbReference>
<dbReference type="GO" id="GO:1902600">
    <property type="term" value="P:proton transmembrane transport"/>
    <property type="evidence" value="ECO:0007669"/>
    <property type="project" value="UniProtKB-KW"/>
</dbReference>
<dbReference type="EMBL" id="KJ776831">
    <property type="protein sequence ID" value="AIA20217.1"/>
    <property type="molecule type" value="Genomic_DNA"/>
</dbReference>
<dbReference type="GeneID" id="19221579"/>
<evidence type="ECO:0000256" key="4">
    <source>
        <dbReference type="ARBA" id="ARBA00022781"/>
    </source>
</evidence>
<keyword evidence="11" id="KW-0150">Chloroplast</keyword>
<evidence type="ECO:0000256" key="2">
    <source>
        <dbReference type="ARBA" id="ARBA00022448"/>
    </source>
</evidence>
<evidence type="ECO:0000313" key="10">
    <source>
        <dbReference type="EMBL" id="AGQ17063.1"/>
    </source>
</evidence>
<evidence type="ECO:0000256" key="6">
    <source>
        <dbReference type="ARBA" id="ARBA00023065"/>
    </source>
</evidence>